<dbReference type="EMBL" id="CP118157">
    <property type="protein sequence ID" value="WOF21457.1"/>
    <property type="molecule type" value="Genomic_DNA"/>
</dbReference>
<keyword evidence="1" id="KW-0472">Membrane</keyword>
<proteinExistence type="predicted"/>
<organism evidence="2 3">
    <name type="scientific">Microbacterium betulae</name>
    <dbReference type="NCBI Taxonomy" id="2981139"/>
    <lineage>
        <taxon>Bacteria</taxon>
        <taxon>Bacillati</taxon>
        <taxon>Actinomycetota</taxon>
        <taxon>Actinomycetes</taxon>
        <taxon>Micrococcales</taxon>
        <taxon>Microbacteriaceae</taxon>
        <taxon>Microbacterium</taxon>
    </lineage>
</organism>
<keyword evidence="1" id="KW-0812">Transmembrane</keyword>
<dbReference type="AlphaFoldDB" id="A0AA97FH76"/>
<dbReference type="Proteomes" id="UP001305498">
    <property type="component" value="Chromosome"/>
</dbReference>
<keyword evidence="3" id="KW-1185">Reference proteome</keyword>
<evidence type="ECO:0000313" key="2">
    <source>
        <dbReference type="EMBL" id="WOF21457.1"/>
    </source>
</evidence>
<accession>A0AA97FH76</accession>
<feature type="transmembrane region" description="Helical" evidence="1">
    <location>
        <begin position="34"/>
        <end position="51"/>
    </location>
</feature>
<reference evidence="2 3" key="1">
    <citation type="submission" date="2023-02" db="EMBL/GenBank/DDBJ databases">
        <title>Microbacterium betulae sp. nov., isolated from birch wood.</title>
        <authorList>
            <person name="Pasciak M."/>
            <person name="Pawlik K.J."/>
            <person name="Martynowski D."/>
            <person name="Laczmanski L."/>
            <person name="Ciekot J."/>
            <person name="Szponar B."/>
            <person name="Wojcik-Fatla A."/>
            <person name="Mackiewicz B."/>
            <person name="Farian E."/>
            <person name="Cholewa G."/>
            <person name="Cholewa A."/>
            <person name="Dutkiewicz J."/>
        </authorList>
    </citation>
    <scope>NUCLEOTIDE SEQUENCE [LARGE SCALE GENOMIC DNA]</scope>
    <source>
        <strain evidence="2 3">AB</strain>
    </source>
</reference>
<evidence type="ECO:0000256" key="1">
    <source>
        <dbReference type="SAM" id="Phobius"/>
    </source>
</evidence>
<protein>
    <submittedName>
        <fullName evidence="2">Uncharacterized protein</fullName>
    </submittedName>
</protein>
<name>A0AA97FH76_9MICO</name>
<keyword evidence="1" id="KW-1133">Transmembrane helix</keyword>
<sequence>MVLRIWPALASWGAGLILFAVAAGAPPWAAVALCLWAVATFGWGVIALRAVRLPAPRTTLACALGAVAVGLVLVLAGTLGPVPFAALTVLHLLVAGCAAASLRRGPSAARHERPGRTVFALVAGALAVAALTTPALAFTEPGSSAVPHGEDPGGHRH</sequence>
<feature type="transmembrane region" description="Helical" evidence="1">
    <location>
        <begin position="82"/>
        <end position="102"/>
    </location>
</feature>
<feature type="transmembrane region" description="Helical" evidence="1">
    <location>
        <begin position="58"/>
        <end position="76"/>
    </location>
</feature>
<evidence type="ECO:0000313" key="3">
    <source>
        <dbReference type="Proteomes" id="UP001305498"/>
    </source>
</evidence>
<gene>
    <name evidence="2" type="ORF">N8K70_08570</name>
</gene>
<dbReference type="RefSeq" id="WP_317137933.1">
    <property type="nucleotide sequence ID" value="NZ_CP118157.1"/>
</dbReference>
<dbReference type="KEGG" id="mbet:N8K70_08570"/>
<feature type="transmembrane region" description="Helical" evidence="1">
    <location>
        <begin position="118"/>
        <end position="138"/>
    </location>
</feature>